<comment type="catalytic activity">
    <reaction evidence="30">
        <text>GDP + H2O = GMP + phosphate + H(+)</text>
        <dbReference type="Rhea" id="RHEA:22156"/>
        <dbReference type="ChEBI" id="CHEBI:15377"/>
        <dbReference type="ChEBI" id="CHEBI:15378"/>
        <dbReference type="ChEBI" id="CHEBI:43474"/>
        <dbReference type="ChEBI" id="CHEBI:58115"/>
        <dbReference type="ChEBI" id="CHEBI:58189"/>
    </reaction>
    <physiologicalReaction direction="left-to-right" evidence="30">
        <dbReference type="Rhea" id="RHEA:22157"/>
    </physiologicalReaction>
</comment>
<protein>
    <recommendedName>
        <fullName evidence="18">Ectonucleoside triphosphate diphosphohydrolase 1</fullName>
        <ecNumber evidence="7">3.6.1.5</ecNumber>
    </recommendedName>
    <alternativeName>
        <fullName evidence="23">ATP diphosphohydrolase</fullName>
    </alternativeName>
    <alternativeName>
        <fullName evidence="20">Ecto-ATP diphosphohydrolase 1</fullName>
    </alternativeName>
    <alternativeName>
        <fullName evidence="21">Ecto-apyrase</fullName>
    </alternativeName>
    <alternativeName>
        <fullName evidence="19">Lymphoid cell activation antigen</fullName>
    </alternativeName>
    <alternativeName>
        <fullName evidence="22">Nucleoside triphosphate diphosphohydrolase 1</fullName>
    </alternativeName>
</protein>
<evidence type="ECO:0000256" key="24">
    <source>
        <dbReference type="ARBA" id="ARBA00045877"/>
    </source>
</evidence>
<comment type="cofactor">
    <cofactor evidence="2">
        <name>Mg(2+)</name>
        <dbReference type="ChEBI" id="CHEBI:18420"/>
    </cofactor>
</comment>
<comment type="catalytic activity">
    <reaction evidence="32">
        <text>ATP + 2 H2O = AMP + 2 phosphate + 2 H(+)</text>
        <dbReference type="Rhea" id="RHEA:20988"/>
        <dbReference type="ChEBI" id="CHEBI:15377"/>
        <dbReference type="ChEBI" id="CHEBI:15378"/>
        <dbReference type="ChEBI" id="CHEBI:30616"/>
        <dbReference type="ChEBI" id="CHEBI:43474"/>
        <dbReference type="ChEBI" id="CHEBI:456215"/>
    </reaction>
    <physiologicalReaction direction="left-to-right" evidence="32">
        <dbReference type="Rhea" id="RHEA:20989"/>
    </physiologicalReaction>
</comment>
<comment type="caution">
    <text evidence="45">The sequence shown here is derived from an EMBL/GenBank/DDBJ whole genome shotgun (WGS) entry which is preliminary data.</text>
</comment>
<dbReference type="PROSITE" id="PS01238">
    <property type="entry name" value="GDA1_CD39_NTPASE"/>
    <property type="match status" value="1"/>
</dbReference>
<evidence type="ECO:0000256" key="12">
    <source>
        <dbReference type="ARBA" id="ARBA00022840"/>
    </source>
</evidence>
<evidence type="ECO:0000256" key="16">
    <source>
        <dbReference type="ARBA" id="ARBA00023157"/>
    </source>
</evidence>
<comment type="catalytic activity">
    <reaction evidence="33">
        <text>ATP + H2O = ADP + phosphate + H(+)</text>
        <dbReference type="Rhea" id="RHEA:13065"/>
        <dbReference type="ChEBI" id="CHEBI:15377"/>
        <dbReference type="ChEBI" id="CHEBI:15378"/>
        <dbReference type="ChEBI" id="CHEBI:30616"/>
        <dbReference type="ChEBI" id="CHEBI:43474"/>
        <dbReference type="ChEBI" id="CHEBI:456216"/>
    </reaction>
    <physiologicalReaction direction="left-to-right" evidence="33">
        <dbReference type="Rhea" id="RHEA:13066"/>
    </physiologicalReaction>
</comment>
<keyword evidence="14 44" id="KW-1133">Transmembrane helix</keyword>
<evidence type="ECO:0000256" key="40">
    <source>
        <dbReference type="ARBA" id="ARBA00049373"/>
    </source>
</evidence>
<keyword evidence="8 44" id="KW-0812">Transmembrane</keyword>
<comment type="catalytic activity">
    <reaction evidence="31">
        <text>IDP + H2O = IMP + phosphate + H(+)</text>
        <dbReference type="Rhea" id="RHEA:35207"/>
        <dbReference type="ChEBI" id="CHEBI:15377"/>
        <dbReference type="ChEBI" id="CHEBI:15378"/>
        <dbReference type="ChEBI" id="CHEBI:43474"/>
        <dbReference type="ChEBI" id="CHEBI:58053"/>
        <dbReference type="ChEBI" id="CHEBI:58280"/>
    </reaction>
    <physiologicalReaction direction="left-to-right" evidence="31">
        <dbReference type="Rhea" id="RHEA:35208"/>
    </physiologicalReaction>
</comment>
<dbReference type="EC" id="3.6.1.5" evidence="7"/>
<evidence type="ECO:0000256" key="35">
    <source>
        <dbReference type="ARBA" id="ARBA00049104"/>
    </source>
</evidence>
<evidence type="ECO:0000256" key="36">
    <source>
        <dbReference type="ARBA" id="ARBA00049117"/>
    </source>
</evidence>
<evidence type="ECO:0000256" key="28">
    <source>
        <dbReference type="ARBA" id="ARBA00047940"/>
    </source>
</evidence>
<evidence type="ECO:0000256" key="44">
    <source>
        <dbReference type="SAM" id="Phobius"/>
    </source>
</evidence>
<evidence type="ECO:0000256" key="26">
    <source>
        <dbReference type="ARBA" id="ARBA00047358"/>
    </source>
</evidence>
<dbReference type="Gene3D" id="3.30.420.40">
    <property type="match status" value="2"/>
</dbReference>
<dbReference type="Gene3D" id="3.30.420.150">
    <property type="entry name" value="Exopolyphosphatase. Domain 2"/>
    <property type="match status" value="2"/>
</dbReference>
<evidence type="ECO:0000256" key="11">
    <source>
        <dbReference type="ARBA" id="ARBA00022837"/>
    </source>
</evidence>
<keyword evidence="11" id="KW-0106">Calcium</keyword>
<accession>A0ABQ7T2I3</accession>
<evidence type="ECO:0000256" key="19">
    <source>
        <dbReference type="ARBA" id="ARBA00041335"/>
    </source>
</evidence>
<dbReference type="Proteomes" id="UP000826234">
    <property type="component" value="Unassembled WGS sequence"/>
</dbReference>
<feature type="transmembrane region" description="Helical" evidence="44">
    <location>
        <begin position="477"/>
        <end position="499"/>
    </location>
</feature>
<reference evidence="45 46" key="1">
    <citation type="journal article" date="2022" name="Gigascience">
        <title>A chromosome-level genome assembly and annotation of the desert horned lizard, Phrynosoma platyrhinos, provides insight into chromosomal rearrangements among reptiles.</title>
        <authorList>
            <person name="Koochekian N."/>
            <person name="Ascanio A."/>
            <person name="Farleigh K."/>
            <person name="Card D.C."/>
            <person name="Schield D.R."/>
            <person name="Castoe T.A."/>
            <person name="Jezkova T."/>
        </authorList>
    </citation>
    <scope>NUCLEOTIDE SEQUENCE [LARGE SCALE GENOMIC DNA]</scope>
    <source>
        <strain evidence="45">NK-2021</strain>
    </source>
</reference>
<evidence type="ECO:0000256" key="20">
    <source>
        <dbReference type="ARBA" id="ARBA00042147"/>
    </source>
</evidence>
<evidence type="ECO:0000256" key="4">
    <source>
        <dbReference type="ARBA" id="ARBA00004345"/>
    </source>
</evidence>
<comment type="subunit">
    <text evidence="6">Homodimer; disulfide-linked.</text>
</comment>
<organism evidence="45 46">
    <name type="scientific">Phrynosoma platyrhinos</name>
    <name type="common">Desert horned lizard</name>
    <dbReference type="NCBI Taxonomy" id="52577"/>
    <lineage>
        <taxon>Eukaryota</taxon>
        <taxon>Metazoa</taxon>
        <taxon>Chordata</taxon>
        <taxon>Craniata</taxon>
        <taxon>Vertebrata</taxon>
        <taxon>Euteleostomi</taxon>
        <taxon>Lepidosauria</taxon>
        <taxon>Squamata</taxon>
        <taxon>Bifurcata</taxon>
        <taxon>Unidentata</taxon>
        <taxon>Episquamata</taxon>
        <taxon>Toxicofera</taxon>
        <taxon>Iguania</taxon>
        <taxon>Phrynosomatidae</taxon>
        <taxon>Phrynosomatinae</taxon>
        <taxon>Phrynosoma</taxon>
    </lineage>
</organism>
<evidence type="ECO:0000256" key="32">
    <source>
        <dbReference type="ARBA" id="ARBA00048517"/>
    </source>
</evidence>
<comment type="subcellular location">
    <subcellularLocation>
        <location evidence="4">Membrane</location>
        <location evidence="4">Caveola</location>
    </subcellularLocation>
    <subcellularLocation>
        <location evidence="3">Membrane</location>
        <topology evidence="3">Multi-pass membrane protein</topology>
    </subcellularLocation>
</comment>
<keyword evidence="13" id="KW-0460">Magnesium</keyword>
<sequence length="510" mass="57146">MYIYKWPAEKENDTGVVQQVAVCEVEGPGISGYASEVGKAGPSLKHCMDEAKEIVPQTKHHETPVYLGATAGMRLLSIEDADTAKNVLSGVEETLRSYPFRFQGARILSGEEEGAYGWITLNYLLGNFKESIWPSFLPRIFFRTGTTGALDLGGASTQITFVPDQKKIESSEYMVNFYLYGKNYTVYTHSFLCYGKDQALRLKMLNDVLHSSTGTVQDPCFQQGYERTVNIADLRTNPCTASSFKAPLYSTLHIVGTGNYEMCLKSIENIFNIVGCPYSSCSFNGTFLPQVSGEFGLLDVAGMGTGLKPPPGPGEVPQDCWKEKEAKESLHIAVVVREMVASQQHLTTPYGILQDNIGLGAFSAFYYVMNFLNVTEESMDKVIEALKTFCSKSWVKVKADFPKIKEKYLSEYCFAGTYIISLLNQRYRFTEKKWKDIRFLGKIGESDAGWTLGYMLNLTNMIPAEQPYIRPLSHANYISLMVVCSIMVVSLLFIAYMIYRKPKCLKKEII</sequence>
<comment type="cofactor">
    <cofactor evidence="1">
        <name>Ca(2+)</name>
        <dbReference type="ChEBI" id="CHEBI:29108"/>
    </cofactor>
</comment>
<comment type="catalytic activity">
    <reaction evidence="36">
        <text>GTP + H2O = GDP + phosphate + H(+)</text>
        <dbReference type="Rhea" id="RHEA:19669"/>
        <dbReference type="ChEBI" id="CHEBI:15377"/>
        <dbReference type="ChEBI" id="CHEBI:15378"/>
        <dbReference type="ChEBI" id="CHEBI:37565"/>
        <dbReference type="ChEBI" id="CHEBI:43474"/>
        <dbReference type="ChEBI" id="CHEBI:58189"/>
    </reaction>
    <physiologicalReaction direction="left-to-right" evidence="36">
        <dbReference type="Rhea" id="RHEA:19670"/>
    </physiologicalReaction>
</comment>
<evidence type="ECO:0000313" key="45">
    <source>
        <dbReference type="EMBL" id="KAH0623853.1"/>
    </source>
</evidence>
<evidence type="ECO:0000256" key="5">
    <source>
        <dbReference type="ARBA" id="ARBA00009283"/>
    </source>
</evidence>
<dbReference type="Pfam" id="PF01150">
    <property type="entry name" value="GDA1_CD39"/>
    <property type="match status" value="2"/>
</dbReference>
<evidence type="ECO:0000256" key="7">
    <source>
        <dbReference type="ARBA" id="ARBA00012148"/>
    </source>
</evidence>
<comment type="catalytic activity">
    <reaction evidence="25">
        <text>a ribonucleoside 5'-triphosphate + 2 H2O = a ribonucleoside 5'-phosphate + 2 phosphate + 2 H(+)</text>
        <dbReference type="Rhea" id="RHEA:36795"/>
        <dbReference type="ChEBI" id="CHEBI:15377"/>
        <dbReference type="ChEBI" id="CHEBI:15378"/>
        <dbReference type="ChEBI" id="CHEBI:43474"/>
        <dbReference type="ChEBI" id="CHEBI:58043"/>
        <dbReference type="ChEBI" id="CHEBI:61557"/>
        <dbReference type="EC" id="3.6.1.5"/>
    </reaction>
    <physiologicalReaction direction="left-to-right" evidence="25">
        <dbReference type="Rhea" id="RHEA:36796"/>
    </physiologicalReaction>
</comment>
<comment type="similarity">
    <text evidence="5 43">Belongs to the GDA1/CD39 NTPase family.</text>
</comment>
<evidence type="ECO:0000256" key="43">
    <source>
        <dbReference type="RuleBase" id="RU003833"/>
    </source>
</evidence>
<evidence type="ECO:0000256" key="27">
    <source>
        <dbReference type="ARBA" id="ARBA00047627"/>
    </source>
</evidence>
<evidence type="ECO:0000256" key="38">
    <source>
        <dbReference type="ARBA" id="ARBA00049315"/>
    </source>
</evidence>
<evidence type="ECO:0000256" key="21">
    <source>
        <dbReference type="ARBA" id="ARBA00042196"/>
    </source>
</evidence>
<comment type="catalytic activity">
    <reaction evidence="42">
        <text>ADP + H2O = AMP + phosphate + H(+)</text>
        <dbReference type="Rhea" id="RHEA:61436"/>
        <dbReference type="ChEBI" id="CHEBI:15377"/>
        <dbReference type="ChEBI" id="CHEBI:15378"/>
        <dbReference type="ChEBI" id="CHEBI:43474"/>
        <dbReference type="ChEBI" id="CHEBI:456215"/>
        <dbReference type="ChEBI" id="CHEBI:456216"/>
    </reaction>
    <physiologicalReaction direction="left-to-right" evidence="42">
        <dbReference type="Rhea" id="RHEA:61437"/>
    </physiologicalReaction>
</comment>
<dbReference type="PANTHER" id="PTHR11782:SF32">
    <property type="entry name" value="ECTONUCLEOSIDE TRIPHOSPHATE DIPHOSPHOHYDROLASE 1"/>
    <property type="match status" value="1"/>
</dbReference>
<keyword evidence="15 44" id="KW-0472">Membrane</keyword>
<keyword evidence="17" id="KW-0325">Glycoprotein</keyword>
<evidence type="ECO:0000256" key="14">
    <source>
        <dbReference type="ARBA" id="ARBA00022989"/>
    </source>
</evidence>
<evidence type="ECO:0000313" key="46">
    <source>
        <dbReference type="Proteomes" id="UP000826234"/>
    </source>
</evidence>
<evidence type="ECO:0000256" key="42">
    <source>
        <dbReference type="ARBA" id="ARBA00049526"/>
    </source>
</evidence>
<comment type="catalytic activity">
    <reaction evidence="40">
        <text>CTP + 2 H2O = CMP + 2 phosphate + 2 H(+)</text>
        <dbReference type="Rhea" id="RHEA:64908"/>
        <dbReference type="ChEBI" id="CHEBI:15377"/>
        <dbReference type="ChEBI" id="CHEBI:15378"/>
        <dbReference type="ChEBI" id="CHEBI:37563"/>
        <dbReference type="ChEBI" id="CHEBI:43474"/>
        <dbReference type="ChEBI" id="CHEBI:60377"/>
    </reaction>
    <physiologicalReaction direction="left-to-right" evidence="40">
        <dbReference type="Rhea" id="RHEA:64909"/>
    </physiologicalReaction>
</comment>
<keyword evidence="46" id="KW-1185">Reference proteome</keyword>
<comment type="catalytic activity">
    <reaction evidence="35">
        <text>CTP + H2O = CDP + phosphate + H(+)</text>
        <dbReference type="Rhea" id="RHEA:29387"/>
        <dbReference type="ChEBI" id="CHEBI:15377"/>
        <dbReference type="ChEBI" id="CHEBI:15378"/>
        <dbReference type="ChEBI" id="CHEBI:37563"/>
        <dbReference type="ChEBI" id="CHEBI:43474"/>
        <dbReference type="ChEBI" id="CHEBI:58069"/>
    </reaction>
    <physiologicalReaction direction="left-to-right" evidence="35">
        <dbReference type="Rhea" id="RHEA:29388"/>
    </physiologicalReaction>
</comment>
<evidence type="ECO:0000256" key="33">
    <source>
        <dbReference type="ARBA" id="ARBA00048778"/>
    </source>
</evidence>
<keyword evidence="9" id="KW-0547">Nucleotide-binding</keyword>
<comment type="function">
    <text evidence="24">Catalyzes the hydrolysis of both di- and triphosphate nucleotides (NDPs and NTPs) and hydrolyze NTPs to nucleotide monophosphates (NMPs) in two distinct successive phosphate-releasing steps, with NDPs as intermediates and participates in the regulation of extracellular levels of nucleotides. By hydrolyzing proinflammatory ATP and platelet-activating ADP to AMP, it blocks platelet aggregation and supports blood flow.</text>
</comment>
<dbReference type="EMBL" id="JAIPUX010001880">
    <property type="protein sequence ID" value="KAH0623853.1"/>
    <property type="molecule type" value="Genomic_DNA"/>
</dbReference>
<comment type="catalytic activity">
    <reaction evidence="41">
        <text>UDP + H2O = UMP + phosphate + H(+)</text>
        <dbReference type="Rhea" id="RHEA:64876"/>
        <dbReference type="ChEBI" id="CHEBI:15377"/>
        <dbReference type="ChEBI" id="CHEBI:15378"/>
        <dbReference type="ChEBI" id="CHEBI:43474"/>
        <dbReference type="ChEBI" id="CHEBI:57865"/>
        <dbReference type="ChEBI" id="CHEBI:58223"/>
    </reaction>
    <physiologicalReaction direction="left-to-right" evidence="41">
        <dbReference type="Rhea" id="RHEA:64877"/>
    </physiologicalReaction>
</comment>
<evidence type="ECO:0000256" key="39">
    <source>
        <dbReference type="ARBA" id="ARBA00049333"/>
    </source>
</evidence>
<evidence type="ECO:0000256" key="22">
    <source>
        <dbReference type="ARBA" id="ARBA00044280"/>
    </source>
</evidence>
<evidence type="ECO:0000256" key="18">
    <source>
        <dbReference type="ARBA" id="ARBA00039600"/>
    </source>
</evidence>
<evidence type="ECO:0000256" key="31">
    <source>
        <dbReference type="ARBA" id="ARBA00048279"/>
    </source>
</evidence>
<evidence type="ECO:0000256" key="30">
    <source>
        <dbReference type="ARBA" id="ARBA00048153"/>
    </source>
</evidence>
<evidence type="ECO:0000256" key="6">
    <source>
        <dbReference type="ARBA" id="ARBA00011748"/>
    </source>
</evidence>
<comment type="catalytic activity">
    <reaction evidence="38">
        <text>UTP + 2 H2O = UMP + 2 phosphate + 2 H(+)</text>
        <dbReference type="Rhea" id="RHEA:64896"/>
        <dbReference type="ChEBI" id="CHEBI:15377"/>
        <dbReference type="ChEBI" id="CHEBI:15378"/>
        <dbReference type="ChEBI" id="CHEBI:43474"/>
        <dbReference type="ChEBI" id="CHEBI:46398"/>
        <dbReference type="ChEBI" id="CHEBI:57865"/>
    </reaction>
    <physiologicalReaction direction="left-to-right" evidence="38">
        <dbReference type="Rhea" id="RHEA:64897"/>
    </physiologicalReaction>
</comment>
<evidence type="ECO:0000256" key="8">
    <source>
        <dbReference type="ARBA" id="ARBA00022692"/>
    </source>
</evidence>
<proteinExistence type="inferred from homology"/>
<name>A0ABQ7T2I3_PHRPL</name>
<evidence type="ECO:0000256" key="15">
    <source>
        <dbReference type="ARBA" id="ARBA00023136"/>
    </source>
</evidence>
<keyword evidence="10 43" id="KW-0378">Hydrolase</keyword>
<evidence type="ECO:0000256" key="34">
    <source>
        <dbReference type="ARBA" id="ARBA00048790"/>
    </source>
</evidence>
<comment type="catalytic activity">
    <reaction evidence="29">
        <text>CDP + H2O = CMP + phosphate + H(+)</text>
        <dbReference type="Rhea" id="RHEA:64880"/>
        <dbReference type="ChEBI" id="CHEBI:15377"/>
        <dbReference type="ChEBI" id="CHEBI:15378"/>
        <dbReference type="ChEBI" id="CHEBI:43474"/>
        <dbReference type="ChEBI" id="CHEBI:58069"/>
        <dbReference type="ChEBI" id="CHEBI:60377"/>
    </reaction>
    <physiologicalReaction direction="left-to-right" evidence="29">
        <dbReference type="Rhea" id="RHEA:64881"/>
    </physiologicalReaction>
</comment>
<evidence type="ECO:0000256" key="41">
    <source>
        <dbReference type="ARBA" id="ARBA00049502"/>
    </source>
</evidence>
<evidence type="ECO:0000256" key="10">
    <source>
        <dbReference type="ARBA" id="ARBA00022801"/>
    </source>
</evidence>
<comment type="catalytic activity">
    <reaction evidence="37">
        <text>ITP + H2O = IDP + phosphate + H(+)</text>
        <dbReference type="Rhea" id="RHEA:28330"/>
        <dbReference type="ChEBI" id="CHEBI:15377"/>
        <dbReference type="ChEBI" id="CHEBI:15378"/>
        <dbReference type="ChEBI" id="CHEBI:43474"/>
        <dbReference type="ChEBI" id="CHEBI:58280"/>
        <dbReference type="ChEBI" id="CHEBI:61402"/>
    </reaction>
    <physiologicalReaction direction="left-to-right" evidence="37">
        <dbReference type="Rhea" id="RHEA:28331"/>
    </physiologicalReaction>
</comment>
<comment type="catalytic activity">
    <reaction evidence="27">
        <text>ITP + 2 H2O = IMP + 2 phosphate + 2 H(+)</text>
        <dbReference type="Rhea" id="RHEA:77735"/>
        <dbReference type="ChEBI" id="CHEBI:15377"/>
        <dbReference type="ChEBI" id="CHEBI:15378"/>
        <dbReference type="ChEBI" id="CHEBI:43474"/>
        <dbReference type="ChEBI" id="CHEBI:58053"/>
        <dbReference type="ChEBI" id="CHEBI:61402"/>
    </reaction>
    <physiologicalReaction direction="left-to-right" evidence="27">
        <dbReference type="Rhea" id="RHEA:77736"/>
    </physiologicalReaction>
</comment>
<keyword evidence="12" id="KW-0067">ATP-binding</keyword>
<evidence type="ECO:0000256" key="13">
    <source>
        <dbReference type="ARBA" id="ARBA00022842"/>
    </source>
</evidence>
<keyword evidence="16" id="KW-1015">Disulfide bond</keyword>
<comment type="catalytic activity">
    <reaction evidence="34">
        <text>a ribonucleoside 5'-diphosphate + H2O = a ribonucleoside 5'-phosphate + phosphate + H(+)</text>
        <dbReference type="Rhea" id="RHEA:36799"/>
        <dbReference type="ChEBI" id="CHEBI:15377"/>
        <dbReference type="ChEBI" id="CHEBI:15378"/>
        <dbReference type="ChEBI" id="CHEBI:43474"/>
        <dbReference type="ChEBI" id="CHEBI:57930"/>
        <dbReference type="ChEBI" id="CHEBI:58043"/>
    </reaction>
    <physiologicalReaction direction="left-to-right" evidence="34">
        <dbReference type="Rhea" id="RHEA:36800"/>
    </physiologicalReaction>
</comment>
<evidence type="ECO:0000256" key="1">
    <source>
        <dbReference type="ARBA" id="ARBA00001913"/>
    </source>
</evidence>
<evidence type="ECO:0000256" key="29">
    <source>
        <dbReference type="ARBA" id="ARBA00048136"/>
    </source>
</evidence>
<comment type="catalytic activity">
    <reaction evidence="39">
        <text>GTP + 2 H2O = GMP + 2 phosphate + 2 H(+)</text>
        <dbReference type="Rhea" id="RHEA:64904"/>
        <dbReference type="ChEBI" id="CHEBI:15377"/>
        <dbReference type="ChEBI" id="CHEBI:15378"/>
        <dbReference type="ChEBI" id="CHEBI:37565"/>
        <dbReference type="ChEBI" id="CHEBI:43474"/>
        <dbReference type="ChEBI" id="CHEBI:58115"/>
    </reaction>
    <physiologicalReaction direction="left-to-right" evidence="39">
        <dbReference type="Rhea" id="RHEA:64905"/>
    </physiologicalReaction>
</comment>
<evidence type="ECO:0000256" key="17">
    <source>
        <dbReference type="ARBA" id="ARBA00023180"/>
    </source>
</evidence>
<evidence type="ECO:0000256" key="25">
    <source>
        <dbReference type="ARBA" id="ARBA00047297"/>
    </source>
</evidence>
<evidence type="ECO:0000256" key="23">
    <source>
        <dbReference type="ARBA" id="ARBA00044314"/>
    </source>
</evidence>
<evidence type="ECO:0000256" key="2">
    <source>
        <dbReference type="ARBA" id="ARBA00001946"/>
    </source>
</evidence>
<comment type="catalytic activity">
    <reaction evidence="28">
        <text>a ribonucleoside 5'-triphosphate + H2O = a ribonucleoside 5'-diphosphate + phosphate + H(+)</text>
        <dbReference type="Rhea" id="RHEA:23680"/>
        <dbReference type="ChEBI" id="CHEBI:15377"/>
        <dbReference type="ChEBI" id="CHEBI:15378"/>
        <dbReference type="ChEBI" id="CHEBI:43474"/>
        <dbReference type="ChEBI" id="CHEBI:57930"/>
        <dbReference type="ChEBI" id="CHEBI:61557"/>
    </reaction>
    <physiologicalReaction direction="left-to-right" evidence="28">
        <dbReference type="Rhea" id="RHEA:23681"/>
    </physiologicalReaction>
</comment>
<evidence type="ECO:0000256" key="3">
    <source>
        <dbReference type="ARBA" id="ARBA00004141"/>
    </source>
</evidence>
<evidence type="ECO:0000256" key="9">
    <source>
        <dbReference type="ARBA" id="ARBA00022741"/>
    </source>
</evidence>
<gene>
    <name evidence="45" type="ORF">JD844_007022</name>
</gene>
<comment type="catalytic activity">
    <reaction evidence="26">
        <text>UTP + H2O = UDP + phosphate + H(+)</text>
        <dbReference type="Rhea" id="RHEA:64900"/>
        <dbReference type="ChEBI" id="CHEBI:15377"/>
        <dbReference type="ChEBI" id="CHEBI:15378"/>
        <dbReference type="ChEBI" id="CHEBI:43474"/>
        <dbReference type="ChEBI" id="CHEBI:46398"/>
        <dbReference type="ChEBI" id="CHEBI:58223"/>
    </reaction>
    <physiologicalReaction direction="left-to-right" evidence="26">
        <dbReference type="Rhea" id="RHEA:64901"/>
    </physiologicalReaction>
</comment>
<dbReference type="InterPro" id="IPR000407">
    <property type="entry name" value="GDA1_CD39_NTPase"/>
</dbReference>
<evidence type="ECO:0000256" key="37">
    <source>
        <dbReference type="ARBA" id="ARBA00049189"/>
    </source>
</evidence>
<dbReference type="PANTHER" id="PTHR11782">
    <property type="entry name" value="ADENOSINE/GUANOSINE DIPHOSPHATASE"/>
    <property type="match status" value="1"/>
</dbReference>